<reference evidence="3" key="1">
    <citation type="submission" date="2023-07" db="EMBL/GenBank/DDBJ databases">
        <title>30 novel species of actinomycetes from the DSMZ collection.</title>
        <authorList>
            <person name="Nouioui I."/>
        </authorList>
    </citation>
    <scope>NUCLEOTIDE SEQUENCE [LARGE SCALE GENOMIC DNA]</scope>
    <source>
        <strain evidence="3">DSM 46792</strain>
    </source>
</reference>
<comment type="caution">
    <text evidence="2">The sequence shown here is derived from an EMBL/GenBank/DDBJ whole genome shotgun (WGS) entry which is preliminary data.</text>
</comment>
<gene>
    <name evidence="2" type="ORF">RM425_05725</name>
</gene>
<dbReference type="PANTHER" id="PTHR30157:SF0">
    <property type="entry name" value="NADPH-DEPENDENT FERRIC-CHELATE REDUCTASE"/>
    <property type="match status" value="1"/>
</dbReference>
<evidence type="ECO:0000313" key="2">
    <source>
        <dbReference type="EMBL" id="MDT0275397.1"/>
    </source>
</evidence>
<protein>
    <submittedName>
        <fullName evidence="2">Siderophore-interacting protein</fullName>
    </submittedName>
</protein>
<dbReference type="Pfam" id="PF04954">
    <property type="entry name" value="SIP"/>
    <property type="match status" value="1"/>
</dbReference>
<dbReference type="SUPFAM" id="SSF63380">
    <property type="entry name" value="Riboflavin synthase domain-like"/>
    <property type="match status" value="1"/>
</dbReference>
<organism evidence="2 3">
    <name type="scientific">Blastococcus goldschmidtiae</name>
    <dbReference type="NCBI Taxonomy" id="3075546"/>
    <lineage>
        <taxon>Bacteria</taxon>
        <taxon>Bacillati</taxon>
        <taxon>Actinomycetota</taxon>
        <taxon>Actinomycetes</taxon>
        <taxon>Geodermatophilales</taxon>
        <taxon>Geodermatophilaceae</taxon>
        <taxon>Blastococcus</taxon>
    </lineage>
</organism>
<accession>A0ABU2K5D3</accession>
<sequence>MTETRRGGPDGRPPRRRTARVAEVLRTSRITPHLVRVVLGGEGLAGFPAGEFTDHYVKLQFPPAGASYQAPYDIDELRGQLPPKQWPVIRTYTVRAWDAASGELTIDFVHHGDAGVAGPWAAAARPGDRIQFLGPGGAYRPRPDADWHLLAGDESALPAIAAALEGLPAGARALAFVEVAGPVEELTDVAVPPGSELRWLHRGDAAPGEALVAAVRAAELPAGRGHLFVHGEAYAVRELRRHLRGLYGLAPEWTSISGYWRRGDTEDGWQTTKQEWNAAIEAEETPARA</sequence>
<dbReference type="Gene3D" id="2.40.30.10">
    <property type="entry name" value="Translation factors"/>
    <property type="match status" value="1"/>
</dbReference>
<dbReference type="InterPro" id="IPR039261">
    <property type="entry name" value="FNR_nucleotide-bd"/>
</dbReference>
<keyword evidence="3" id="KW-1185">Reference proteome</keyword>
<dbReference type="InterPro" id="IPR013113">
    <property type="entry name" value="SIP_FAD-bd"/>
</dbReference>
<dbReference type="PANTHER" id="PTHR30157">
    <property type="entry name" value="FERRIC REDUCTASE, NADPH-DEPENDENT"/>
    <property type="match status" value="1"/>
</dbReference>
<dbReference type="InterPro" id="IPR007037">
    <property type="entry name" value="SIP_rossman_dom"/>
</dbReference>
<name>A0ABU2K5D3_9ACTN</name>
<dbReference type="InterPro" id="IPR039374">
    <property type="entry name" value="SIP_fam"/>
</dbReference>
<dbReference type="Pfam" id="PF08021">
    <property type="entry name" value="FAD_binding_9"/>
    <property type="match status" value="1"/>
</dbReference>
<dbReference type="InterPro" id="IPR017927">
    <property type="entry name" value="FAD-bd_FR_type"/>
</dbReference>
<evidence type="ECO:0000313" key="3">
    <source>
        <dbReference type="Proteomes" id="UP001183222"/>
    </source>
</evidence>
<feature type="domain" description="FAD-binding FR-type" evidence="1">
    <location>
        <begin position="14"/>
        <end position="142"/>
    </location>
</feature>
<dbReference type="EMBL" id="JAVREI010000002">
    <property type="protein sequence ID" value="MDT0275397.1"/>
    <property type="molecule type" value="Genomic_DNA"/>
</dbReference>
<dbReference type="Proteomes" id="UP001183222">
    <property type="component" value="Unassembled WGS sequence"/>
</dbReference>
<dbReference type="InterPro" id="IPR017938">
    <property type="entry name" value="Riboflavin_synthase-like_b-brl"/>
</dbReference>
<proteinExistence type="predicted"/>
<dbReference type="Gene3D" id="3.40.50.80">
    <property type="entry name" value="Nucleotide-binding domain of ferredoxin-NADP reductase (FNR) module"/>
    <property type="match status" value="1"/>
</dbReference>
<dbReference type="RefSeq" id="WP_311344219.1">
    <property type="nucleotide sequence ID" value="NZ_JAVREI010000002.1"/>
</dbReference>
<dbReference type="CDD" id="cd06193">
    <property type="entry name" value="siderophore_interacting"/>
    <property type="match status" value="1"/>
</dbReference>
<dbReference type="PROSITE" id="PS51384">
    <property type="entry name" value="FAD_FR"/>
    <property type="match status" value="1"/>
</dbReference>
<evidence type="ECO:0000259" key="1">
    <source>
        <dbReference type="PROSITE" id="PS51384"/>
    </source>
</evidence>